<evidence type="ECO:0000256" key="4">
    <source>
        <dbReference type="ARBA" id="ARBA00022692"/>
    </source>
</evidence>
<evidence type="ECO:0000256" key="6">
    <source>
        <dbReference type="ARBA" id="ARBA00023136"/>
    </source>
</evidence>
<accession>A0A1G6AXZ3</accession>
<keyword evidence="11" id="KW-1185">Reference proteome</keyword>
<evidence type="ECO:0000313" key="11">
    <source>
        <dbReference type="Proteomes" id="UP000199071"/>
    </source>
</evidence>
<keyword evidence="6 8" id="KW-0472">Membrane</keyword>
<dbReference type="GO" id="GO:0016020">
    <property type="term" value="C:membrane"/>
    <property type="evidence" value="ECO:0007669"/>
    <property type="project" value="UniProtKB-SubCell"/>
</dbReference>
<dbReference type="SUPFAM" id="SSF103473">
    <property type="entry name" value="MFS general substrate transporter"/>
    <property type="match status" value="1"/>
</dbReference>
<name>A0A1G6AXZ3_9HYPH</name>
<comment type="similarity">
    <text evidence="2 7">Belongs to the major facilitator superfamily. Sugar transporter (TC 2.A.1.1) family.</text>
</comment>
<feature type="transmembrane region" description="Helical" evidence="8">
    <location>
        <begin position="327"/>
        <end position="348"/>
    </location>
</feature>
<feature type="transmembrane region" description="Helical" evidence="8">
    <location>
        <begin position="368"/>
        <end position="393"/>
    </location>
</feature>
<evidence type="ECO:0000259" key="9">
    <source>
        <dbReference type="PROSITE" id="PS50850"/>
    </source>
</evidence>
<dbReference type="PROSITE" id="PS50850">
    <property type="entry name" value="MFS"/>
    <property type="match status" value="1"/>
</dbReference>
<dbReference type="AlphaFoldDB" id="A0A1G6AXZ3"/>
<proteinExistence type="inferred from homology"/>
<feature type="transmembrane region" description="Helical" evidence="8">
    <location>
        <begin position="181"/>
        <end position="200"/>
    </location>
</feature>
<feature type="transmembrane region" description="Helical" evidence="8">
    <location>
        <begin position="22"/>
        <end position="39"/>
    </location>
</feature>
<evidence type="ECO:0000256" key="5">
    <source>
        <dbReference type="ARBA" id="ARBA00022989"/>
    </source>
</evidence>
<dbReference type="GO" id="GO:0022857">
    <property type="term" value="F:transmembrane transporter activity"/>
    <property type="evidence" value="ECO:0007669"/>
    <property type="project" value="InterPro"/>
</dbReference>
<evidence type="ECO:0000256" key="2">
    <source>
        <dbReference type="ARBA" id="ARBA00010992"/>
    </source>
</evidence>
<dbReference type="PANTHER" id="PTHR48020:SF12">
    <property type="entry name" value="PROTON MYO-INOSITOL COTRANSPORTER"/>
    <property type="match status" value="1"/>
</dbReference>
<dbReference type="RefSeq" id="WP_090875141.1">
    <property type="nucleotide sequence ID" value="NZ_FMXQ01000002.1"/>
</dbReference>
<dbReference type="InterPro" id="IPR050814">
    <property type="entry name" value="Myo-inositol_Transporter"/>
</dbReference>
<dbReference type="Pfam" id="PF00083">
    <property type="entry name" value="Sugar_tr"/>
    <property type="match status" value="1"/>
</dbReference>
<gene>
    <name evidence="10" type="ORF">SAMN02982931_00996</name>
</gene>
<keyword evidence="3 7" id="KW-0813">Transport</keyword>
<dbReference type="Gene3D" id="1.20.1250.20">
    <property type="entry name" value="MFS general substrate transporter like domains"/>
    <property type="match status" value="1"/>
</dbReference>
<evidence type="ECO:0000256" key="7">
    <source>
        <dbReference type="RuleBase" id="RU003346"/>
    </source>
</evidence>
<comment type="subcellular location">
    <subcellularLocation>
        <location evidence="1">Membrane</location>
        <topology evidence="1">Multi-pass membrane protein</topology>
    </subcellularLocation>
</comment>
<keyword evidence="4 8" id="KW-0812">Transmembrane</keyword>
<evidence type="ECO:0000313" key="10">
    <source>
        <dbReference type="EMBL" id="SDB13265.1"/>
    </source>
</evidence>
<dbReference type="PRINTS" id="PR00171">
    <property type="entry name" value="SUGRTRNSPORT"/>
</dbReference>
<dbReference type="Proteomes" id="UP000199071">
    <property type="component" value="Unassembled WGS sequence"/>
</dbReference>
<dbReference type="OrthoDB" id="9784658at2"/>
<dbReference type="NCBIfam" id="TIGR00879">
    <property type="entry name" value="SP"/>
    <property type="match status" value="1"/>
</dbReference>
<feature type="transmembrane region" description="Helical" evidence="8">
    <location>
        <begin position="437"/>
        <end position="455"/>
    </location>
</feature>
<dbReference type="InterPro" id="IPR020846">
    <property type="entry name" value="MFS_dom"/>
</dbReference>
<evidence type="ECO:0000256" key="3">
    <source>
        <dbReference type="ARBA" id="ARBA00022448"/>
    </source>
</evidence>
<dbReference type="FunFam" id="1.20.1250.20:FF:000073">
    <property type="entry name" value="MFS myo-inositol transporter, putative"/>
    <property type="match status" value="1"/>
</dbReference>
<dbReference type="InterPro" id="IPR003663">
    <property type="entry name" value="Sugar/inositol_transpt"/>
</dbReference>
<feature type="transmembrane region" description="Helical" evidence="8">
    <location>
        <begin position="149"/>
        <end position="169"/>
    </location>
</feature>
<feature type="transmembrane region" description="Helical" evidence="8">
    <location>
        <begin position="92"/>
        <end position="110"/>
    </location>
</feature>
<dbReference type="InterPro" id="IPR005828">
    <property type="entry name" value="MFS_sugar_transport-like"/>
</dbReference>
<evidence type="ECO:0000256" key="1">
    <source>
        <dbReference type="ARBA" id="ARBA00004141"/>
    </source>
</evidence>
<dbReference type="PROSITE" id="PS00217">
    <property type="entry name" value="SUGAR_TRANSPORT_2"/>
    <property type="match status" value="1"/>
</dbReference>
<sequence>MSKGTGAPAAPEAAATGRVTKWLVGIAAVAMLAGLLFGYDQGIIAGALAGIEKDFHPSTLVIEIITSWVTLGALAGALVAGTLADELGRRQTIILAAVLFAGGAVIEAAAPGSWVLLVGRLVVGFGVGVASVAAPLYASEMAPPRLRGAFVSMYQLAITLGIFVAYLGTQELAAADFSWRLMLGLSIVPGILLAVAMFPLPDSPVWYIKEGRRKEAAKTVHDMRPHADVDADLRAITDGLGTKQVSWGEVFTRNWRKPLMLGVGLAILQQLTGINAVIYYADRIFAAAGFQSAAAQLTATTGSIGAVNVLLTFVAVAFVDRLGRRPLLLWGLVGMGISLVAMGASFQWLDDGAVANATAAGQPTTTAIVLLVAMMVFIGSFAFSLGPVVWTVINEIYPSTVRGRGVAVATAANWGAAWIVAQFFLSLTTWIGEGPTFYLFAAMCVVSFAFVWFLLPETKGKTLDQIQQMWLGRVEGGADAAPTN</sequence>
<feature type="transmembrane region" description="Helical" evidence="8">
    <location>
        <begin position="116"/>
        <end position="137"/>
    </location>
</feature>
<protein>
    <submittedName>
        <fullName evidence="10">MFS transporter, sugar porter (SP) family</fullName>
    </submittedName>
</protein>
<feature type="transmembrane region" description="Helical" evidence="8">
    <location>
        <begin position="59"/>
        <end position="80"/>
    </location>
</feature>
<feature type="transmembrane region" description="Helical" evidence="8">
    <location>
        <begin position="293"/>
        <end position="320"/>
    </location>
</feature>
<feature type="domain" description="Major facilitator superfamily (MFS) profile" evidence="9">
    <location>
        <begin position="26"/>
        <end position="459"/>
    </location>
</feature>
<dbReference type="InterPro" id="IPR005829">
    <property type="entry name" value="Sugar_transporter_CS"/>
</dbReference>
<dbReference type="PROSITE" id="PS00216">
    <property type="entry name" value="SUGAR_TRANSPORT_1"/>
    <property type="match status" value="2"/>
</dbReference>
<evidence type="ECO:0000256" key="8">
    <source>
        <dbReference type="SAM" id="Phobius"/>
    </source>
</evidence>
<dbReference type="EMBL" id="FMXQ01000002">
    <property type="protein sequence ID" value="SDB13265.1"/>
    <property type="molecule type" value="Genomic_DNA"/>
</dbReference>
<reference evidence="10 11" key="1">
    <citation type="submission" date="2016-10" db="EMBL/GenBank/DDBJ databases">
        <authorList>
            <person name="de Groot N.N."/>
        </authorList>
    </citation>
    <scope>NUCLEOTIDE SEQUENCE [LARGE SCALE GENOMIC DNA]</scope>
    <source>
        <strain evidence="10 11">ATCC 35022</strain>
    </source>
</reference>
<keyword evidence="5 8" id="KW-1133">Transmembrane helix</keyword>
<feature type="transmembrane region" description="Helical" evidence="8">
    <location>
        <begin position="405"/>
        <end position="425"/>
    </location>
</feature>
<dbReference type="InterPro" id="IPR036259">
    <property type="entry name" value="MFS_trans_sf"/>
</dbReference>
<feature type="transmembrane region" description="Helical" evidence="8">
    <location>
        <begin position="259"/>
        <end position="281"/>
    </location>
</feature>
<organism evidence="10 11">
    <name type="scientific">Bauldia litoralis</name>
    <dbReference type="NCBI Taxonomy" id="665467"/>
    <lineage>
        <taxon>Bacteria</taxon>
        <taxon>Pseudomonadati</taxon>
        <taxon>Pseudomonadota</taxon>
        <taxon>Alphaproteobacteria</taxon>
        <taxon>Hyphomicrobiales</taxon>
        <taxon>Kaistiaceae</taxon>
        <taxon>Bauldia</taxon>
    </lineage>
</organism>
<dbReference type="PANTHER" id="PTHR48020">
    <property type="entry name" value="PROTON MYO-INOSITOL COTRANSPORTER"/>
    <property type="match status" value="1"/>
</dbReference>
<dbReference type="STRING" id="665467.SAMN02982931_00996"/>